<accession>A0A931E0U5</accession>
<dbReference type="RefSeq" id="WP_196823887.1">
    <property type="nucleotide sequence ID" value="NZ_CP046980.1"/>
</dbReference>
<name>A0A931E0U5_9CORY</name>
<protein>
    <submittedName>
        <fullName evidence="2">Uncharacterized protein</fullName>
    </submittedName>
</protein>
<dbReference type="PROSITE" id="PS51257">
    <property type="entry name" value="PROKAR_LIPOPROTEIN"/>
    <property type="match status" value="1"/>
</dbReference>
<evidence type="ECO:0000256" key="1">
    <source>
        <dbReference type="SAM" id="MobiDB-lite"/>
    </source>
</evidence>
<evidence type="ECO:0000313" key="3">
    <source>
        <dbReference type="Proteomes" id="UP000658613"/>
    </source>
</evidence>
<dbReference type="Proteomes" id="UP000658613">
    <property type="component" value="Unassembled WGS sequence"/>
</dbReference>
<dbReference type="AlphaFoldDB" id="A0A931E0U5"/>
<proteinExistence type="predicted"/>
<gene>
    <name evidence="2" type="ORF">IW254_000270</name>
</gene>
<keyword evidence="3" id="KW-1185">Reference proteome</keyword>
<sequence>MGNRVSAMRRGLACAVVPALMLTGCTKIDSESSTDRLKPRNAVTIAANPASEEQMVLAEIYRQVLELADRQVGIVGLRMDTSEERLEALRQNDATLTVVCTGAVAESMNRAELKEIVASEGEDGSDTVKPMSEDMVNAVYDVALATFARDWATVDPSPAEACSTEPGVAEEDSEGSKLPQNVIPVFNTNDFDRGERGAMNAVTRALNTEDLNELVEESKKTGKRAKLVNEWMMKRTGMGSELPRLKEGDPEFQ</sequence>
<evidence type="ECO:0000313" key="2">
    <source>
        <dbReference type="EMBL" id="MBG6121301.1"/>
    </source>
</evidence>
<organism evidence="2 3">
    <name type="scientific">Corynebacterium aquatimens</name>
    <dbReference type="NCBI Taxonomy" id="1190508"/>
    <lineage>
        <taxon>Bacteria</taxon>
        <taxon>Bacillati</taxon>
        <taxon>Actinomycetota</taxon>
        <taxon>Actinomycetes</taxon>
        <taxon>Mycobacteriales</taxon>
        <taxon>Corynebacteriaceae</taxon>
        <taxon>Corynebacterium</taxon>
    </lineage>
</organism>
<reference evidence="2" key="1">
    <citation type="submission" date="2020-11" db="EMBL/GenBank/DDBJ databases">
        <title>Sequencing the genomes of 1000 actinobacteria strains.</title>
        <authorList>
            <person name="Klenk H.-P."/>
        </authorList>
    </citation>
    <scope>NUCLEOTIDE SEQUENCE</scope>
    <source>
        <strain evidence="2">DSM 45632</strain>
    </source>
</reference>
<comment type="caution">
    <text evidence="2">The sequence shown here is derived from an EMBL/GenBank/DDBJ whole genome shotgun (WGS) entry which is preliminary data.</text>
</comment>
<dbReference type="Gene3D" id="3.40.190.10">
    <property type="entry name" value="Periplasmic binding protein-like II"/>
    <property type="match status" value="1"/>
</dbReference>
<feature type="region of interest" description="Disordered" evidence="1">
    <location>
        <begin position="160"/>
        <end position="181"/>
    </location>
</feature>
<dbReference type="EMBL" id="JADOUE010000001">
    <property type="protein sequence ID" value="MBG6121301.1"/>
    <property type="molecule type" value="Genomic_DNA"/>
</dbReference>